<dbReference type="InterPro" id="IPR036890">
    <property type="entry name" value="HATPase_C_sf"/>
</dbReference>
<dbReference type="InterPro" id="IPR050640">
    <property type="entry name" value="Bact_2-comp_sensor_kinase"/>
</dbReference>
<dbReference type="InterPro" id="IPR011990">
    <property type="entry name" value="TPR-like_helical_dom_sf"/>
</dbReference>
<comment type="caution">
    <text evidence="3">The sequence shown here is derived from an EMBL/GenBank/DDBJ whole genome shotgun (WGS) entry which is preliminary data.</text>
</comment>
<dbReference type="Gene3D" id="3.30.565.10">
    <property type="entry name" value="Histidine kinase-like ATPase, C-terminal domain"/>
    <property type="match status" value="1"/>
</dbReference>
<accession>A0A3R6GN61</accession>
<feature type="transmembrane region" description="Helical" evidence="1">
    <location>
        <begin position="435"/>
        <end position="455"/>
    </location>
</feature>
<reference evidence="3 4" key="1">
    <citation type="submission" date="2018-08" db="EMBL/GenBank/DDBJ databases">
        <title>A genome reference for cultivated species of the human gut microbiota.</title>
        <authorList>
            <person name="Zou Y."/>
            <person name="Xue W."/>
            <person name="Luo G."/>
        </authorList>
    </citation>
    <scope>NUCLEOTIDE SEQUENCE [LARGE SCALE GENOMIC DNA]</scope>
    <source>
        <strain evidence="3 4">AM16-50</strain>
    </source>
</reference>
<dbReference type="EMBL" id="QRKC01000009">
    <property type="protein sequence ID" value="RHH75079.1"/>
    <property type="molecule type" value="Genomic_DNA"/>
</dbReference>
<name>A0A3R6GN61_9BACT</name>
<gene>
    <name evidence="3" type="ORF">DW191_16750</name>
</gene>
<sequence length="686" mass="80368">MKKKHIFYTITMFLFSFVLSCISHERTKEESGFLPQDDTVYMQAQEAIYSDPLLARRLLAEAMRTRAVEDSIDWYMLYNLYIKTYLTTSEFDTVVPLCQKTLQFCARQKALTPRHHYLLTDANNNIGNRYAIVSQNDSALKYFKRVLDYSRLTHNSQVLLTGYTNLADVYVRSGSYDLGAYYYRQALYLIDSCGLPQQELINVYTGLGQTYMELRDFELSHHYFNLAYRHFDQMDLNRKFVYFTNHGNVYYFEEKYPEALELFKKGYEQVKPSPEYAYAQSICMLNIGEIYLLMGQLDSAQYYLDRSYSYFETIGNTSALYHAQTLIFELALRKDSLKKATRLLHSLTDNLQVEPSLVGIRKKYQQRYYEQTGDFRKAYQLLKENVQIDNSIRNDRIRMRIAETELRYKQDTTLIRQQLYIQKQKSDMQSLELSAYIWFFACLLLGVIAVFIYFYQKKQRALLLAETRNKIIGLRMENIRNRVSPHFIFNTLNRVISHYEETDSNYKELYNLIKIMRLNLRLTEKLCIPLAEEIDFVRTYLDLEQGRFGSDLKTDIRIDPEIDTQLVELPSMMIQIPVENAIKHGLRGKEGEKQLSISVTREADAIIISIEDNGVGFRMQTRQPDMQSTGMGLKVLNQTIQLLNAGNSRSITLVIRKSDRGTAEYPGCQVRFTLPKDYSYALPDVK</sequence>
<dbReference type="PROSITE" id="PS51257">
    <property type="entry name" value="PROKAR_LIPOPROTEIN"/>
    <property type="match status" value="1"/>
</dbReference>
<keyword evidence="1" id="KW-0472">Membrane</keyword>
<dbReference type="AlphaFoldDB" id="A0A3R6GN61"/>
<organism evidence="3 4">
    <name type="scientific">Parabacteroides merdae</name>
    <dbReference type="NCBI Taxonomy" id="46503"/>
    <lineage>
        <taxon>Bacteria</taxon>
        <taxon>Pseudomonadati</taxon>
        <taxon>Bacteroidota</taxon>
        <taxon>Bacteroidia</taxon>
        <taxon>Bacteroidales</taxon>
        <taxon>Tannerellaceae</taxon>
        <taxon>Parabacteroides</taxon>
    </lineage>
</organism>
<dbReference type="InterPro" id="IPR010559">
    <property type="entry name" value="Sig_transdc_His_kin_internal"/>
</dbReference>
<dbReference type="Proteomes" id="UP000283732">
    <property type="component" value="Unassembled WGS sequence"/>
</dbReference>
<dbReference type="Gene3D" id="1.25.40.10">
    <property type="entry name" value="Tetratricopeptide repeat domain"/>
    <property type="match status" value="2"/>
</dbReference>
<keyword evidence="1" id="KW-1133">Transmembrane helix</keyword>
<feature type="domain" description="Histidine kinase/HSP90-like ATPase" evidence="2">
    <location>
        <begin position="568"/>
        <end position="678"/>
    </location>
</feature>
<dbReference type="Pfam" id="PF13424">
    <property type="entry name" value="TPR_12"/>
    <property type="match status" value="1"/>
</dbReference>
<dbReference type="SMART" id="SM00387">
    <property type="entry name" value="HATPase_c"/>
    <property type="match status" value="1"/>
</dbReference>
<dbReference type="RefSeq" id="WP_122291445.1">
    <property type="nucleotide sequence ID" value="NZ_QRKC01000009.1"/>
</dbReference>
<keyword evidence="3" id="KW-0418">Kinase</keyword>
<keyword evidence="3" id="KW-0808">Transferase</keyword>
<dbReference type="PANTHER" id="PTHR34220:SF7">
    <property type="entry name" value="SENSOR HISTIDINE KINASE YPDA"/>
    <property type="match status" value="1"/>
</dbReference>
<protein>
    <submittedName>
        <fullName evidence="3">Sensor histidine kinase</fullName>
    </submittedName>
</protein>
<keyword evidence="1" id="KW-0812">Transmembrane</keyword>
<dbReference type="InterPro" id="IPR003594">
    <property type="entry name" value="HATPase_dom"/>
</dbReference>
<evidence type="ECO:0000256" key="1">
    <source>
        <dbReference type="SAM" id="Phobius"/>
    </source>
</evidence>
<dbReference type="InterPro" id="IPR019734">
    <property type="entry name" value="TPR_rpt"/>
</dbReference>
<dbReference type="GO" id="GO:0000155">
    <property type="term" value="F:phosphorelay sensor kinase activity"/>
    <property type="evidence" value="ECO:0007669"/>
    <property type="project" value="InterPro"/>
</dbReference>
<dbReference type="Pfam" id="PF06580">
    <property type="entry name" value="His_kinase"/>
    <property type="match status" value="1"/>
</dbReference>
<proteinExistence type="predicted"/>
<dbReference type="SUPFAM" id="SSF48452">
    <property type="entry name" value="TPR-like"/>
    <property type="match status" value="2"/>
</dbReference>
<dbReference type="Pfam" id="PF02518">
    <property type="entry name" value="HATPase_c"/>
    <property type="match status" value="1"/>
</dbReference>
<evidence type="ECO:0000313" key="4">
    <source>
        <dbReference type="Proteomes" id="UP000283732"/>
    </source>
</evidence>
<dbReference type="PANTHER" id="PTHR34220">
    <property type="entry name" value="SENSOR HISTIDINE KINASE YPDA"/>
    <property type="match status" value="1"/>
</dbReference>
<dbReference type="SUPFAM" id="SSF55874">
    <property type="entry name" value="ATPase domain of HSP90 chaperone/DNA topoisomerase II/histidine kinase"/>
    <property type="match status" value="1"/>
</dbReference>
<evidence type="ECO:0000313" key="3">
    <source>
        <dbReference type="EMBL" id="RHH75079.1"/>
    </source>
</evidence>
<evidence type="ECO:0000259" key="2">
    <source>
        <dbReference type="SMART" id="SM00387"/>
    </source>
</evidence>
<dbReference type="GO" id="GO:0016020">
    <property type="term" value="C:membrane"/>
    <property type="evidence" value="ECO:0007669"/>
    <property type="project" value="InterPro"/>
</dbReference>
<dbReference type="SMART" id="SM00028">
    <property type="entry name" value="TPR"/>
    <property type="match status" value="5"/>
</dbReference>